<name>A0ABR4CY30_9HELO</name>
<accession>A0ABR4CY30</accession>
<dbReference type="EMBL" id="JAZHXI010000002">
    <property type="protein sequence ID" value="KAL2074771.1"/>
    <property type="molecule type" value="Genomic_DNA"/>
</dbReference>
<sequence>MATQIQPIYLVSLNNTPQRAKELVAILIGELQMHYNLIHVANADTIFRVKTLLESLVVVPQVLICSSQWSVVQQGEVQKLAEGLIPGLKTVAIPPGLNALKGGDAVVEFLKEQFLGLELSSRV</sequence>
<proteinExistence type="predicted"/>
<dbReference type="Proteomes" id="UP001595075">
    <property type="component" value="Unassembled WGS sequence"/>
</dbReference>
<protein>
    <submittedName>
        <fullName evidence="1">Uncharacterized protein</fullName>
    </submittedName>
</protein>
<gene>
    <name evidence="1" type="ORF">VTL71DRAFT_8550</name>
</gene>
<keyword evidence="2" id="KW-1185">Reference proteome</keyword>
<reference evidence="1 2" key="1">
    <citation type="journal article" date="2024" name="Commun. Biol.">
        <title>Comparative genomic analysis of thermophilic fungi reveals convergent evolutionary adaptations and gene losses.</title>
        <authorList>
            <person name="Steindorff A.S."/>
            <person name="Aguilar-Pontes M.V."/>
            <person name="Robinson A.J."/>
            <person name="Andreopoulos B."/>
            <person name="LaButti K."/>
            <person name="Kuo A."/>
            <person name="Mondo S."/>
            <person name="Riley R."/>
            <person name="Otillar R."/>
            <person name="Haridas S."/>
            <person name="Lipzen A."/>
            <person name="Grimwood J."/>
            <person name="Schmutz J."/>
            <person name="Clum A."/>
            <person name="Reid I.D."/>
            <person name="Moisan M.C."/>
            <person name="Butler G."/>
            <person name="Nguyen T.T.M."/>
            <person name="Dewar K."/>
            <person name="Conant G."/>
            <person name="Drula E."/>
            <person name="Henrissat B."/>
            <person name="Hansel C."/>
            <person name="Singer S."/>
            <person name="Hutchinson M.I."/>
            <person name="de Vries R.P."/>
            <person name="Natvig D.O."/>
            <person name="Powell A.J."/>
            <person name="Tsang A."/>
            <person name="Grigoriev I.V."/>
        </authorList>
    </citation>
    <scope>NUCLEOTIDE SEQUENCE [LARGE SCALE GENOMIC DNA]</scope>
    <source>
        <strain evidence="1 2">CBS 494.80</strain>
    </source>
</reference>
<comment type="caution">
    <text evidence="1">The sequence shown here is derived from an EMBL/GenBank/DDBJ whole genome shotgun (WGS) entry which is preliminary data.</text>
</comment>
<evidence type="ECO:0000313" key="1">
    <source>
        <dbReference type="EMBL" id="KAL2074771.1"/>
    </source>
</evidence>
<evidence type="ECO:0000313" key="2">
    <source>
        <dbReference type="Proteomes" id="UP001595075"/>
    </source>
</evidence>
<organism evidence="1 2">
    <name type="scientific">Oculimacula yallundae</name>
    <dbReference type="NCBI Taxonomy" id="86028"/>
    <lineage>
        <taxon>Eukaryota</taxon>
        <taxon>Fungi</taxon>
        <taxon>Dikarya</taxon>
        <taxon>Ascomycota</taxon>
        <taxon>Pezizomycotina</taxon>
        <taxon>Leotiomycetes</taxon>
        <taxon>Helotiales</taxon>
        <taxon>Ploettnerulaceae</taxon>
        <taxon>Oculimacula</taxon>
    </lineage>
</organism>